<feature type="compositionally biased region" description="Basic residues" evidence="1">
    <location>
        <begin position="60"/>
        <end position="72"/>
    </location>
</feature>
<protein>
    <submittedName>
        <fullName evidence="2">Uncharacterized protein</fullName>
    </submittedName>
</protein>
<organism evidence="2 3">
    <name type="scientific">Polarella glacialis</name>
    <name type="common">Dinoflagellate</name>
    <dbReference type="NCBI Taxonomy" id="89957"/>
    <lineage>
        <taxon>Eukaryota</taxon>
        <taxon>Sar</taxon>
        <taxon>Alveolata</taxon>
        <taxon>Dinophyceae</taxon>
        <taxon>Suessiales</taxon>
        <taxon>Suessiaceae</taxon>
        <taxon>Polarella</taxon>
    </lineage>
</organism>
<comment type="caution">
    <text evidence="2">The sequence shown here is derived from an EMBL/GenBank/DDBJ whole genome shotgun (WGS) entry which is preliminary data.</text>
</comment>
<feature type="non-terminal residue" evidence="2">
    <location>
        <position position="1"/>
    </location>
</feature>
<evidence type="ECO:0000256" key="1">
    <source>
        <dbReference type="SAM" id="MobiDB-lite"/>
    </source>
</evidence>
<proteinExistence type="predicted"/>
<dbReference type="Proteomes" id="UP000654075">
    <property type="component" value="Unassembled WGS sequence"/>
</dbReference>
<dbReference type="AlphaFoldDB" id="A0A813FSX3"/>
<keyword evidence="3" id="KW-1185">Reference proteome</keyword>
<feature type="region of interest" description="Disordered" evidence="1">
    <location>
        <begin position="58"/>
        <end position="87"/>
    </location>
</feature>
<feature type="region of interest" description="Disordered" evidence="1">
    <location>
        <begin position="1"/>
        <end position="21"/>
    </location>
</feature>
<evidence type="ECO:0000313" key="2">
    <source>
        <dbReference type="EMBL" id="CAE8617453.1"/>
    </source>
</evidence>
<dbReference type="EMBL" id="CAJNNV010026159">
    <property type="protein sequence ID" value="CAE8617453.1"/>
    <property type="molecule type" value="Genomic_DNA"/>
</dbReference>
<gene>
    <name evidence="2" type="ORF">PGLA1383_LOCUS35117</name>
</gene>
<accession>A0A813FSX3</accession>
<sequence length="116" mass="13167">APARRRPRPGRGGGRRGVPGLRPWPRLRRLSAVSWLALHCRFWPRGPCSELCPGLQGGGHHLRRRQWRRRVASSRGAGQRREPRARRRRLLGFGHAAPRLRRLRSVACGQGPGGWL</sequence>
<feature type="non-terminal residue" evidence="2">
    <location>
        <position position="116"/>
    </location>
</feature>
<evidence type="ECO:0000313" key="3">
    <source>
        <dbReference type="Proteomes" id="UP000654075"/>
    </source>
</evidence>
<reference evidence="2" key="1">
    <citation type="submission" date="2021-02" db="EMBL/GenBank/DDBJ databases">
        <authorList>
            <person name="Dougan E. K."/>
            <person name="Rhodes N."/>
            <person name="Thang M."/>
            <person name="Chan C."/>
        </authorList>
    </citation>
    <scope>NUCLEOTIDE SEQUENCE</scope>
</reference>
<name>A0A813FSX3_POLGL</name>